<dbReference type="OrthoDB" id="2454584at2"/>
<reference evidence="2 3" key="1">
    <citation type="submission" date="2018-07" db="EMBL/GenBank/DDBJ databases">
        <title>Genomic Encyclopedia of Type Strains, Phase IV (KMG-IV): sequencing the most valuable type-strain genomes for metagenomic binning, comparative biology and taxonomic classification.</title>
        <authorList>
            <person name="Goeker M."/>
        </authorList>
    </citation>
    <scope>NUCLEOTIDE SEQUENCE [LARGE SCALE GENOMIC DNA]</scope>
    <source>
        <strain evidence="2 3">DSM 25281</strain>
    </source>
</reference>
<evidence type="ECO:0000313" key="2">
    <source>
        <dbReference type="EMBL" id="RDI43960.1"/>
    </source>
</evidence>
<comment type="caution">
    <text evidence="2">The sequence shown here is derived from an EMBL/GenBank/DDBJ whole genome shotgun (WGS) entry which is preliminary data.</text>
</comment>
<keyword evidence="1" id="KW-0812">Transmembrane</keyword>
<keyword evidence="1" id="KW-1133">Transmembrane helix</keyword>
<dbReference type="AlphaFoldDB" id="A0A370GKS8"/>
<organism evidence="2 3">
    <name type="scientific">Falsibacillus pallidus</name>
    <dbReference type="NCBI Taxonomy" id="493781"/>
    <lineage>
        <taxon>Bacteria</taxon>
        <taxon>Bacillati</taxon>
        <taxon>Bacillota</taxon>
        <taxon>Bacilli</taxon>
        <taxon>Bacillales</taxon>
        <taxon>Bacillaceae</taxon>
        <taxon>Falsibacillus</taxon>
    </lineage>
</organism>
<proteinExistence type="predicted"/>
<keyword evidence="1" id="KW-0472">Membrane</keyword>
<dbReference type="RefSeq" id="WP_114744865.1">
    <property type="nucleotide sequence ID" value="NZ_QQAY01000003.1"/>
</dbReference>
<protein>
    <recommendedName>
        <fullName evidence="4">Helix-turn-helix resolvase-like protein</fullName>
    </recommendedName>
</protein>
<evidence type="ECO:0000256" key="1">
    <source>
        <dbReference type="SAM" id="Phobius"/>
    </source>
</evidence>
<name>A0A370GKS8_9BACI</name>
<gene>
    <name evidence="2" type="ORF">DFR59_10322</name>
</gene>
<keyword evidence="3" id="KW-1185">Reference proteome</keyword>
<accession>A0A370GKS8</accession>
<dbReference type="EMBL" id="QQAY01000003">
    <property type="protein sequence ID" value="RDI43960.1"/>
    <property type="molecule type" value="Genomic_DNA"/>
</dbReference>
<dbReference type="Proteomes" id="UP000255326">
    <property type="component" value="Unassembled WGS sequence"/>
</dbReference>
<sequence length="118" mass="13662">MENILIGLFIIAGLLFILSFFQKDKVKMVEKEVEELSLNFYQETYQLKNRMKVLEEEILVEGNAIEFKPVRQRPGKNSTKVNEILKNQVLALHKQGLDIEQISKQSSLSLAEIKEIIK</sequence>
<evidence type="ECO:0000313" key="3">
    <source>
        <dbReference type="Proteomes" id="UP000255326"/>
    </source>
</evidence>
<feature type="transmembrane region" description="Helical" evidence="1">
    <location>
        <begin position="6"/>
        <end position="21"/>
    </location>
</feature>
<evidence type="ECO:0008006" key="4">
    <source>
        <dbReference type="Google" id="ProtNLM"/>
    </source>
</evidence>